<dbReference type="InterPro" id="IPR036259">
    <property type="entry name" value="MFS_trans_sf"/>
</dbReference>
<sequence>MTASEIVGATNQDSVVVLPVGRQLGLEDPLTPLTPCWAEIETEPKGDPSLIIVAWDGPNDPQDPFNWSLRKKWLATGLGLFATFISLVNGSIITVAHEAINDEFGVSDAKFPHSYWPVTSWGVGGALFSLVILPVMEDFGIRTVFLITYFLFICFLAPIGPANSFATLVIVRFFSGGCVAILANTVVGILTNVFNGDRARSPAMSLYILIYLAASSSGPVIGAVIFDYLGWRWLGYAELIWTAVFMPLFVFGMPESRSSVLLRQKSKRMRAEGLNAYTIEELDTTPLVQIVAKSVQRPLYMLLTESVVFVSTMWSAFSLGTIYLFTQSVEQVYNELYGWDAVRSGYIQAAIVIGEILGWAFCLMTNHWYYNSAARNREAPGKPIPEARLYQAVIGGFFGVTGGMFVYAWTAYPDTRWEAPTVGLVIIGFGSTAVVQSISNYLIDAYSKYAGSAIAAVCLGENMFIALLPLAATSMYTTLGLHWASSLLGFISLAMVAAPLAVLKWGRKIRDRSPFMKEATIEDRKIEEPACSQHLRSEGGDCPSLKSSTHTSIFHTALSLEKTSFHKTFYLPIPSDPIAMSSIESGAKTADAKTWSPLAEIDMLMLMLNLKNSTKGHDWGEMVNQMAKLGWNFSREGLRKHFQATMTTKFSVKCEEGKLAIPVENDGAKVVRPKATPRKRSRKPKAGEADEDRSVDDDADPATPSKKPRASQKKKTETGGGLEKKSAKSSVQAEEKKKDGSDLSDGPEATAEESSEYGSDDKQG</sequence>
<evidence type="ECO:0000256" key="1">
    <source>
        <dbReference type="ARBA" id="ARBA00004141"/>
    </source>
</evidence>
<dbReference type="Gene3D" id="1.20.1250.20">
    <property type="entry name" value="MFS general substrate transporter like domains"/>
    <property type="match status" value="1"/>
</dbReference>
<feature type="domain" description="Major facilitator superfamily (MFS) profile" evidence="7">
    <location>
        <begin position="75"/>
        <end position="510"/>
    </location>
</feature>
<evidence type="ECO:0000259" key="7">
    <source>
        <dbReference type="PROSITE" id="PS50850"/>
    </source>
</evidence>
<feature type="transmembrane region" description="Helical" evidence="6">
    <location>
        <begin position="450"/>
        <end position="471"/>
    </location>
</feature>
<evidence type="ECO:0000256" key="2">
    <source>
        <dbReference type="ARBA" id="ARBA00022692"/>
    </source>
</evidence>
<dbReference type="RefSeq" id="XP_070857701.1">
    <property type="nucleotide sequence ID" value="XM_071003673.1"/>
</dbReference>
<feature type="transmembrane region" description="Helical" evidence="6">
    <location>
        <begin position="299"/>
        <end position="325"/>
    </location>
</feature>
<reference evidence="8 9" key="1">
    <citation type="submission" date="2020-05" db="EMBL/GenBank/DDBJ databases">
        <title>Ceratocystis lukuohia genome.</title>
        <authorList>
            <person name="Harrington T.C."/>
            <person name="Kim K."/>
            <person name="Mayers C.G."/>
        </authorList>
    </citation>
    <scope>NUCLEOTIDE SEQUENCE [LARGE SCALE GENOMIC DNA]</scope>
    <source>
        <strain evidence="8 9">C4212</strain>
    </source>
</reference>
<feature type="transmembrane region" description="Helical" evidence="6">
    <location>
        <begin position="389"/>
        <end position="410"/>
    </location>
</feature>
<dbReference type="PROSITE" id="PS50850">
    <property type="entry name" value="MFS"/>
    <property type="match status" value="1"/>
</dbReference>
<feature type="transmembrane region" description="Helical" evidence="6">
    <location>
        <begin position="206"/>
        <end position="227"/>
    </location>
</feature>
<feature type="compositionally biased region" description="Acidic residues" evidence="5">
    <location>
        <begin position="689"/>
        <end position="700"/>
    </location>
</feature>
<feature type="transmembrane region" description="Helical" evidence="6">
    <location>
        <begin position="115"/>
        <end position="136"/>
    </location>
</feature>
<feature type="compositionally biased region" description="Basic and acidic residues" evidence="5">
    <location>
        <begin position="714"/>
        <end position="726"/>
    </location>
</feature>
<feature type="transmembrane region" description="Helical" evidence="6">
    <location>
        <begin position="345"/>
        <end position="369"/>
    </location>
</feature>
<dbReference type="InterPro" id="IPR011701">
    <property type="entry name" value="MFS"/>
</dbReference>
<feature type="region of interest" description="Disordered" evidence="5">
    <location>
        <begin position="668"/>
        <end position="764"/>
    </location>
</feature>
<dbReference type="Proteomes" id="UP001610728">
    <property type="component" value="Unassembled WGS sequence"/>
</dbReference>
<proteinExistence type="predicted"/>
<protein>
    <submittedName>
        <fullName evidence="8">MFS-type transporter</fullName>
    </submittedName>
</protein>
<feature type="transmembrane region" description="Helical" evidence="6">
    <location>
        <begin position="73"/>
        <end position="95"/>
    </location>
</feature>
<keyword evidence="2 6" id="KW-0812">Transmembrane</keyword>
<evidence type="ECO:0000256" key="3">
    <source>
        <dbReference type="ARBA" id="ARBA00022989"/>
    </source>
</evidence>
<dbReference type="PANTHER" id="PTHR23502:SF52">
    <property type="entry name" value="MULTIDRUG TRANSPORTER, PUTATIVE (AFU_ORTHOLOGUE AFUA_2G17730)-RELATED"/>
    <property type="match status" value="1"/>
</dbReference>
<feature type="transmembrane region" description="Helical" evidence="6">
    <location>
        <begin position="233"/>
        <end position="253"/>
    </location>
</feature>
<dbReference type="EMBL" id="JABSNW010000006">
    <property type="protein sequence ID" value="KAL2886521.1"/>
    <property type="molecule type" value="Genomic_DNA"/>
</dbReference>
<comment type="subcellular location">
    <subcellularLocation>
        <location evidence="1">Membrane</location>
        <topology evidence="1">Multi-pass membrane protein</topology>
    </subcellularLocation>
</comment>
<evidence type="ECO:0000256" key="5">
    <source>
        <dbReference type="SAM" id="MobiDB-lite"/>
    </source>
</evidence>
<feature type="transmembrane region" description="Helical" evidence="6">
    <location>
        <begin position="422"/>
        <end position="443"/>
    </location>
</feature>
<dbReference type="GeneID" id="98119747"/>
<evidence type="ECO:0000256" key="6">
    <source>
        <dbReference type="SAM" id="Phobius"/>
    </source>
</evidence>
<evidence type="ECO:0000313" key="8">
    <source>
        <dbReference type="EMBL" id="KAL2886521.1"/>
    </source>
</evidence>
<feature type="compositionally biased region" description="Basic residues" evidence="5">
    <location>
        <begin position="671"/>
        <end position="684"/>
    </location>
</feature>
<dbReference type="PANTHER" id="PTHR23502">
    <property type="entry name" value="MAJOR FACILITATOR SUPERFAMILY"/>
    <property type="match status" value="1"/>
</dbReference>
<feature type="transmembrane region" description="Helical" evidence="6">
    <location>
        <begin position="143"/>
        <end position="161"/>
    </location>
</feature>
<feature type="transmembrane region" description="Helical" evidence="6">
    <location>
        <begin position="173"/>
        <end position="194"/>
    </location>
</feature>
<organism evidence="8 9">
    <name type="scientific">Ceratocystis lukuohia</name>
    <dbReference type="NCBI Taxonomy" id="2019550"/>
    <lineage>
        <taxon>Eukaryota</taxon>
        <taxon>Fungi</taxon>
        <taxon>Dikarya</taxon>
        <taxon>Ascomycota</taxon>
        <taxon>Pezizomycotina</taxon>
        <taxon>Sordariomycetes</taxon>
        <taxon>Hypocreomycetidae</taxon>
        <taxon>Microascales</taxon>
        <taxon>Ceratocystidaceae</taxon>
        <taxon>Ceratocystis</taxon>
    </lineage>
</organism>
<comment type="caution">
    <text evidence="8">The sequence shown here is derived from an EMBL/GenBank/DDBJ whole genome shotgun (WGS) entry which is preliminary data.</text>
</comment>
<keyword evidence="4 6" id="KW-0472">Membrane</keyword>
<feature type="transmembrane region" description="Helical" evidence="6">
    <location>
        <begin position="483"/>
        <end position="503"/>
    </location>
</feature>
<dbReference type="Pfam" id="PF07690">
    <property type="entry name" value="MFS_1"/>
    <property type="match status" value="1"/>
</dbReference>
<dbReference type="SUPFAM" id="SSF103473">
    <property type="entry name" value="MFS general substrate transporter"/>
    <property type="match status" value="1"/>
</dbReference>
<name>A0ABR4ME22_9PEZI</name>
<evidence type="ECO:0000256" key="4">
    <source>
        <dbReference type="ARBA" id="ARBA00023136"/>
    </source>
</evidence>
<accession>A0ABR4ME22</accession>
<dbReference type="InterPro" id="IPR020846">
    <property type="entry name" value="MFS_dom"/>
</dbReference>
<keyword evidence="9" id="KW-1185">Reference proteome</keyword>
<evidence type="ECO:0000313" key="9">
    <source>
        <dbReference type="Proteomes" id="UP001610728"/>
    </source>
</evidence>
<gene>
    <name evidence="8" type="ORF">HOO65_060351</name>
</gene>
<keyword evidence="3 6" id="KW-1133">Transmembrane helix</keyword>